<evidence type="ECO:0000259" key="1">
    <source>
        <dbReference type="Pfam" id="PF01738"/>
    </source>
</evidence>
<accession>A0A154L715</accession>
<dbReference type="PANTHER" id="PTHR46623">
    <property type="entry name" value="CARBOXYMETHYLENEBUTENOLIDASE-RELATED"/>
    <property type="match status" value="1"/>
</dbReference>
<feature type="domain" description="Dienelactone hydrolase" evidence="1">
    <location>
        <begin position="14"/>
        <end position="228"/>
    </location>
</feature>
<dbReference type="Pfam" id="PF01738">
    <property type="entry name" value="DLH"/>
    <property type="match status" value="1"/>
</dbReference>
<sequence>MTSKLTVTTPDGNFDAYVAMPAKLPAPVVVVIQEIFGVNAVMRGIADDYAKQGYIAVCPDLFWRIEPGIEITDKTEEEWTQAFGYYQAFNVDKGVEDIAATLQAARKLDGANGKAGVVGFCLGGLLTFLSATRTDGDAFAVYYGGGMNNYVGEAGKIKQPVIIHLAGNDEYIPADAQAVIKDALDDHPLTELHFYPGRDHAFARKGGAHYDEKDAETANSRTTEFFSANLA</sequence>
<evidence type="ECO:0000313" key="2">
    <source>
        <dbReference type="EMBL" id="KZB66087.1"/>
    </source>
</evidence>
<dbReference type="InterPro" id="IPR002925">
    <property type="entry name" value="Dienelactn_hydro"/>
</dbReference>
<dbReference type="InterPro" id="IPR029058">
    <property type="entry name" value="AB_hydrolase_fold"/>
</dbReference>
<dbReference type="PANTHER" id="PTHR46623:SF6">
    <property type="entry name" value="ALPHA_BETA-HYDROLASES SUPERFAMILY PROTEIN"/>
    <property type="match status" value="1"/>
</dbReference>
<dbReference type="EMBL" id="LPVY01000007">
    <property type="protein sequence ID" value="KZB66087.1"/>
    <property type="molecule type" value="Genomic_DNA"/>
</dbReference>
<dbReference type="Proteomes" id="UP000076335">
    <property type="component" value="Unassembled WGS sequence"/>
</dbReference>
<evidence type="ECO:0000313" key="3">
    <source>
        <dbReference type="Proteomes" id="UP000076335"/>
    </source>
</evidence>
<dbReference type="Gene3D" id="3.40.50.1820">
    <property type="entry name" value="alpha/beta hydrolase"/>
    <property type="match status" value="1"/>
</dbReference>
<dbReference type="InterPro" id="IPR051049">
    <property type="entry name" value="Dienelactone_hydrolase-like"/>
</dbReference>
<dbReference type="RefSeq" id="WP_062950768.1">
    <property type="nucleotide sequence ID" value="NZ_LPVY01000007.1"/>
</dbReference>
<proteinExistence type="predicted"/>
<name>A0A154L715_9PROT</name>
<comment type="caution">
    <text evidence="2">The sequence shown here is derived from an EMBL/GenBank/DDBJ whole genome shotgun (WGS) entry which is preliminary data.</text>
</comment>
<reference evidence="2 3" key="1">
    <citation type="submission" date="2015-12" db="EMBL/GenBank/DDBJ databases">
        <title>Genome sequence of Thalassospira lucentensis MCCC 1A02072.</title>
        <authorList>
            <person name="Lu L."/>
            <person name="Lai Q."/>
            <person name="Shao Z."/>
            <person name="Qian P."/>
        </authorList>
    </citation>
    <scope>NUCLEOTIDE SEQUENCE [LARGE SCALE GENOMIC DNA]</scope>
    <source>
        <strain evidence="2 3">MCCC 1A02072</strain>
    </source>
</reference>
<dbReference type="SUPFAM" id="SSF53474">
    <property type="entry name" value="alpha/beta-Hydrolases"/>
    <property type="match status" value="1"/>
</dbReference>
<dbReference type="GO" id="GO:0016787">
    <property type="term" value="F:hydrolase activity"/>
    <property type="evidence" value="ECO:0007669"/>
    <property type="project" value="InterPro"/>
</dbReference>
<dbReference type="OrthoDB" id="9771666at2"/>
<gene>
    <name evidence="2" type="ORF">AUP42_16325</name>
</gene>
<dbReference type="AlphaFoldDB" id="A0A154L715"/>
<organism evidence="2 3">
    <name type="scientific">Thalassospira lucentensis</name>
    <dbReference type="NCBI Taxonomy" id="168935"/>
    <lineage>
        <taxon>Bacteria</taxon>
        <taxon>Pseudomonadati</taxon>
        <taxon>Pseudomonadota</taxon>
        <taxon>Alphaproteobacteria</taxon>
        <taxon>Rhodospirillales</taxon>
        <taxon>Thalassospiraceae</taxon>
        <taxon>Thalassospira</taxon>
    </lineage>
</organism>
<protein>
    <submittedName>
        <fullName evidence="2">Carboxymethylenebutenolidase</fullName>
    </submittedName>
</protein>